<accession>A0ABQ9JWT0</accession>
<keyword evidence="4" id="KW-1185">Reference proteome</keyword>
<name>A0ABQ9JWT0_9CUCU</name>
<evidence type="ECO:0008006" key="5">
    <source>
        <dbReference type="Google" id="ProtNLM"/>
    </source>
</evidence>
<keyword evidence="2" id="KW-0732">Signal</keyword>
<gene>
    <name evidence="3" type="ORF">NQ317_008209</name>
</gene>
<dbReference type="EMBL" id="JAPWTJ010000156">
    <property type="protein sequence ID" value="KAJ8981862.1"/>
    <property type="molecule type" value="Genomic_DNA"/>
</dbReference>
<dbReference type="Proteomes" id="UP001162164">
    <property type="component" value="Unassembled WGS sequence"/>
</dbReference>
<feature type="signal peptide" evidence="2">
    <location>
        <begin position="1"/>
        <end position="26"/>
    </location>
</feature>
<feature type="chain" id="PRO_5046261289" description="Proctolin" evidence="2">
    <location>
        <begin position="27"/>
        <end position="94"/>
    </location>
</feature>
<feature type="region of interest" description="Disordered" evidence="1">
    <location>
        <begin position="75"/>
        <end position="94"/>
    </location>
</feature>
<feature type="compositionally biased region" description="Pro residues" evidence="1">
    <location>
        <begin position="85"/>
        <end position="94"/>
    </location>
</feature>
<organism evidence="3 4">
    <name type="scientific">Molorchus minor</name>
    <dbReference type="NCBI Taxonomy" id="1323400"/>
    <lineage>
        <taxon>Eukaryota</taxon>
        <taxon>Metazoa</taxon>
        <taxon>Ecdysozoa</taxon>
        <taxon>Arthropoda</taxon>
        <taxon>Hexapoda</taxon>
        <taxon>Insecta</taxon>
        <taxon>Pterygota</taxon>
        <taxon>Neoptera</taxon>
        <taxon>Endopterygota</taxon>
        <taxon>Coleoptera</taxon>
        <taxon>Polyphaga</taxon>
        <taxon>Cucujiformia</taxon>
        <taxon>Chrysomeloidea</taxon>
        <taxon>Cerambycidae</taxon>
        <taxon>Lamiinae</taxon>
        <taxon>Monochamini</taxon>
        <taxon>Molorchus</taxon>
    </lineage>
</organism>
<sequence length="94" mass="11056">MLRKSIFFTAFFVVLAALLLDTQVEARYLPTRSNNDRIDKLRELLKELLESEIEKEEMGDVPRWHPESKLFYKREAKVPEIPKTTQPPQPISNN</sequence>
<evidence type="ECO:0000313" key="3">
    <source>
        <dbReference type="EMBL" id="KAJ8981862.1"/>
    </source>
</evidence>
<reference evidence="3" key="1">
    <citation type="journal article" date="2023" name="Insect Mol. Biol.">
        <title>Genome sequencing provides insights into the evolution of gene families encoding plant cell wall-degrading enzymes in longhorned beetles.</title>
        <authorList>
            <person name="Shin N.R."/>
            <person name="Okamura Y."/>
            <person name="Kirsch R."/>
            <person name="Pauchet Y."/>
        </authorList>
    </citation>
    <scope>NUCLEOTIDE SEQUENCE</scope>
    <source>
        <strain evidence="3">MMC_N1</strain>
    </source>
</reference>
<protein>
    <recommendedName>
        <fullName evidence="5">Proctolin</fullName>
    </recommendedName>
</protein>
<evidence type="ECO:0000256" key="2">
    <source>
        <dbReference type="SAM" id="SignalP"/>
    </source>
</evidence>
<proteinExistence type="predicted"/>
<evidence type="ECO:0000256" key="1">
    <source>
        <dbReference type="SAM" id="MobiDB-lite"/>
    </source>
</evidence>
<evidence type="ECO:0000313" key="4">
    <source>
        <dbReference type="Proteomes" id="UP001162164"/>
    </source>
</evidence>
<comment type="caution">
    <text evidence="3">The sequence shown here is derived from an EMBL/GenBank/DDBJ whole genome shotgun (WGS) entry which is preliminary data.</text>
</comment>